<dbReference type="InterPro" id="IPR028994">
    <property type="entry name" value="Integrin_alpha_N"/>
</dbReference>
<feature type="chain" id="PRO_5011499336" evidence="2">
    <location>
        <begin position="24"/>
        <end position="1183"/>
    </location>
</feature>
<reference evidence="4 5" key="1">
    <citation type="submission" date="2016-10" db="EMBL/GenBank/DDBJ databases">
        <authorList>
            <person name="de Groot N.N."/>
        </authorList>
    </citation>
    <scope>NUCLEOTIDE SEQUENCE [LARGE SCALE GENOMIC DNA]</scope>
    <source>
        <strain evidence="4 5">DSM 28286</strain>
    </source>
</reference>
<feature type="domain" description="ASPIC/UnbV" evidence="3">
    <location>
        <begin position="531"/>
        <end position="597"/>
    </location>
</feature>
<dbReference type="Proteomes" id="UP000199031">
    <property type="component" value="Unassembled WGS sequence"/>
</dbReference>
<evidence type="ECO:0000256" key="1">
    <source>
        <dbReference type="ARBA" id="ARBA00022729"/>
    </source>
</evidence>
<evidence type="ECO:0000256" key="2">
    <source>
        <dbReference type="SAM" id="SignalP"/>
    </source>
</evidence>
<sequence>MCKNFLRLLLVMCFILPVLTVQSQNNTLFKLLPADQTGVTFNNNVTESDSFNILNQANIYNGGGVGIGDFNKDGLMDIYFAGSMVSNKLYLNKGNLKFDDITDVAGVTGNHHWCTGIAVVDINNDGWPDIYVSCSFLKNNKPMRTNLLYINQGLNSDNIPTFKESAKQYGLADTGFSTQAYFFDYDKDGDLDIYQVTNELYDPKTPIRFRPKVKDGSALNTDRLYRNNGDGTFTNVSKQAGITIEGWGHAACITDINLDGWPDIYVANDFVSNDLCYINNHDGTFTDSLPEYFKHTAWNAMGTDAVDINNDGFTDFISLEMLPETNMRKKRMLSGNEYYNYLNSDKFDYTHQYVRNVLQLNSGNIPGHHPVFSDIGFMAGVYQTDWSWCPLVADFDNDGLRDIIISNGLPRDVTDLDYVTYDDRAGMKSSNYTVAMTKPLPVVKIANYAFKNTAGITFENKSTEWGLTHKSFSNGAVYVDLDNDGDLDFVINNIDDNAFIYENTFFDKSKQNSADHYLSVAIKGSEKNIDGIGATLRIYYNGKQQYYEHYPTRGYLSTNDPRAHFGLGAVTKIDSLIVQWPDGKQQLITNIDADKLVTVNYKNAVNEKSNAPILQTLFKNVASNVGIKFKPKERDFTDYGIQPTMPHKLSQYGPGIAVGDIDNNGYEDFYVGGTSGNAGVFFMQNADGRFTLDSSRLIPKDDPLYEDMGVLFFDADGDKDLDLYVVSGSYEIPPDHPISNDRLFLNNGKGMFTKTTGTLPADSTNGSCVRAADFDGDGDLDLFVGGRVVSGQYPATPKSFLFENDHGKFTDATAKLCPQLKNIGMITDALFTDFNNDGKVDLIVTGEWMPVTFFVNTGKGFEELKNTGIENNIGWWNSIVAGDFDNDGDLDYIAGNYGLNTNYTCSPAQPLTIIAKDLDNNGSMDAMVFCYMMAEDSTMKPFPIATRGDMMAQLASIKKIYPTYKAYGAATMNDMWSAADKEGAIILQANDMHTSYIENEGNGHFKIKPLPLQTQSAPVFGMIAEDIDNDGNLDLLLVGNDYGMDPYTGRMDAFNGLYLKGDSKGNFNPFTLAQSGFYVPGDAKALAKIHNAKGEDLYIATQNQDSLMVYAKSIKNNNSKWINLQPEDFSADIFYKNGSKKHIEFYYGNSYLSQSSRKLELTGDVVKAVISSYAGNKREVIKE</sequence>
<dbReference type="Gene3D" id="2.130.10.130">
    <property type="entry name" value="Integrin alpha, N-terminal"/>
    <property type="match status" value="3"/>
</dbReference>
<evidence type="ECO:0000259" key="3">
    <source>
        <dbReference type="Pfam" id="PF07593"/>
    </source>
</evidence>
<protein>
    <submittedName>
        <fullName evidence="4">Repeat domain-containing protein</fullName>
    </submittedName>
</protein>
<dbReference type="SUPFAM" id="SSF69318">
    <property type="entry name" value="Integrin alpha N-terminal domain"/>
    <property type="match status" value="3"/>
</dbReference>
<evidence type="ECO:0000313" key="4">
    <source>
        <dbReference type="EMBL" id="SFP94074.1"/>
    </source>
</evidence>
<dbReference type="Pfam" id="PF07593">
    <property type="entry name" value="UnbV_ASPIC"/>
    <property type="match status" value="1"/>
</dbReference>
<dbReference type="AlphaFoldDB" id="A0A1I5UFM8"/>
<dbReference type="Pfam" id="PF13517">
    <property type="entry name" value="FG-GAP_3"/>
    <property type="match status" value="5"/>
</dbReference>
<dbReference type="PANTHER" id="PTHR16026">
    <property type="entry name" value="CARTILAGE ACIDIC PROTEIN 1"/>
    <property type="match status" value="1"/>
</dbReference>
<dbReference type="InterPro" id="IPR011519">
    <property type="entry name" value="UnbV_ASPIC"/>
</dbReference>
<keyword evidence="5" id="KW-1185">Reference proteome</keyword>
<feature type="signal peptide" evidence="2">
    <location>
        <begin position="1"/>
        <end position="23"/>
    </location>
</feature>
<accession>A0A1I5UFM8</accession>
<dbReference type="InterPro" id="IPR013517">
    <property type="entry name" value="FG-GAP"/>
</dbReference>
<organism evidence="4 5">
    <name type="scientific">Parafilimonas terrae</name>
    <dbReference type="NCBI Taxonomy" id="1465490"/>
    <lineage>
        <taxon>Bacteria</taxon>
        <taxon>Pseudomonadati</taxon>
        <taxon>Bacteroidota</taxon>
        <taxon>Chitinophagia</taxon>
        <taxon>Chitinophagales</taxon>
        <taxon>Chitinophagaceae</taxon>
        <taxon>Parafilimonas</taxon>
    </lineage>
</organism>
<proteinExistence type="predicted"/>
<dbReference type="PANTHER" id="PTHR16026:SF0">
    <property type="entry name" value="CARTILAGE ACIDIC PROTEIN 1"/>
    <property type="match status" value="1"/>
</dbReference>
<dbReference type="EMBL" id="FOXQ01000003">
    <property type="protein sequence ID" value="SFP94074.1"/>
    <property type="molecule type" value="Genomic_DNA"/>
</dbReference>
<name>A0A1I5UFM8_9BACT</name>
<dbReference type="InterPro" id="IPR027039">
    <property type="entry name" value="Crtac1"/>
</dbReference>
<gene>
    <name evidence="4" type="ORF">SAMN05444277_103264</name>
</gene>
<keyword evidence="1 2" id="KW-0732">Signal</keyword>
<evidence type="ECO:0000313" key="5">
    <source>
        <dbReference type="Proteomes" id="UP000199031"/>
    </source>
</evidence>
<dbReference type="STRING" id="1465490.SAMN05444277_103264"/>
<dbReference type="OrthoDB" id="600363at2"/>